<evidence type="ECO:0000313" key="10">
    <source>
        <dbReference type="EMBL" id="KAF0710699.1"/>
    </source>
</evidence>
<name>A0A6A4ZCA9_9STRA</name>
<reference evidence="10" key="1">
    <citation type="submission" date="2019-06" db="EMBL/GenBank/DDBJ databases">
        <title>Genomics analysis of Aphanomyces spp. identifies a new class of oomycete effector associated with host adaptation.</title>
        <authorList>
            <person name="Gaulin E."/>
        </authorList>
    </citation>
    <scope>NUCLEOTIDE SEQUENCE</scope>
    <source>
        <strain evidence="10">CBS 578.67</strain>
    </source>
</reference>
<evidence type="ECO:0000256" key="8">
    <source>
        <dbReference type="ARBA" id="ARBA00023136"/>
    </source>
</evidence>
<protein>
    <submittedName>
        <fullName evidence="10">Uncharacterized protein</fullName>
    </submittedName>
</protein>
<comment type="caution">
    <text evidence="10">The sequence shown here is derived from an EMBL/GenBank/DDBJ whole genome shotgun (WGS) entry which is preliminary data.</text>
</comment>
<evidence type="ECO:0000256" key="3">
    <source>
        <dbReference type="ARBA" id="ARBA00022676"/>
    </source>
</evidence>
<keyword evidence="6" id="KW-0735">Signal-anchor</keyword>
<dbReference type="OrthoDB" id="430354at2759"/>
<dbReference type="GO" id="GO:0000033">
    <property type="term" value="F:alpha-1,3-mannosyltransferase activity"/>
    <property type="evidence" value="ECO:0007669"/>
    <property type="project" value="TreeGrafter"/>
</dbReference>
<dbReference type="EMBL" id="VJMH01001914">
    <property type="protein sequence ID" value="KAF0710699.1"/>
    <property type="molecule type" value="Genomic_DNA"/>
</dbReference>
<keyword evidence="5" id="KW-0812">Transmembrane</keyword>
<keyword evidence="7" id="KW-1133">Transmembrane helix</keyword>
<dbReference type="InterPro" id="IPR022751">
    <property type="entry name" value="Alpha_mannosyltransferase"/>
</dbReference>
<dbReference type="Pfam" id="PF11051">
    <property type="entry name" value="Mannosyl_trans3"/>
    <property type="match status" value="1"/>
</dbReference>
<evidence type="ECO:0000256" key="1">
    <source>
        <dbReference type="ARBA" id="ARBA00004606"/>
    </source>
</evidence>
<evidence type="ECO:0000256" key="7">
    <source>
        <dbReference type="ARBA" id="ARBA00022989"/>
    </source>
</evidence>
<organism evidence="10">
    <name type="scientific">Aphanomyces stellatus</name>
    <dbReference type="NCBI Taxonomy" id="120398"/>
    <lineage>
        <taxon>Eukaryota</taxon>
        <taxon>Sar</taxon>
        <taxon>Stramenopiles</taxon>
        <taxon>Oomycota</taxon>
        <taxon>Saprolegniomycetes</taxon>
        <taxon>Saprolegniales</taxon>
        <taxon>Verrucalvaceae</taxon>
        <taxon>Aphanomyces</taxon>
    </lineage>
</organism>
<dbReference type="AlphaFoldDB" id="A0A6A4ZCA9"/>
<evidence type="ECO:0000256" key="4">
    <source>
        <dbReference type="ARBA" id="ARBA00022679"/>
    </source>
</evidence>
<evidence type="ECO:0000256" key="6">
    <source>
        <dbReference type="ARBA" id="ARBA00022968"/>
    </source>
</evidence>
<evidence type="ECO:0000256" key="9">
    <source>
        <dbReference type="ARBA" id="ARBA00023180"/>
    </source>
</evidence>
<evidence type="ECO:0000256" key="2">
    <source>
        <dbReference type="ARBA" id="ARBA00009105"/>
    </source>
</evidence>
<comment type="similarity">
    <text evidence="2">Belongs to the MNN1/MNT family.</text>
</comment>
<keyword evidence="3" id="KW-0328">Glycosyltransferase</keyword>
<keyword evidence="4" id="KW-0808">Transferase</keyword>
<feature type="non-terminal residue" evidence="10">
    <location>
        <position position="315"/>
    </location>
</feature>
<accession>A0A6A4ZCA9</accession>
<sequence>MFQDPARLWDVPGYRNTGTVFFYDREVLKAEYLNQVAITRFQRMTNLRALIEDFDYTKFGLLKHPSDYLKSTLAWNTCTDHAALAMDILWHLVLHDRYTINFSYGDKELFWLAYELAHLPYFFSPWANTDAATPGNLEKHPDTICGGLAQWMPLPHEKSVLLHINGGYIFNPYEKHDIYSMQNASARTQELLASAPEYVSKQRTRSKALTKPEDKSNPDGYWPQECLFKRGSEAMRQVQCAVENDHLNGAVDEQKLPYDSDCRVNFDTLETSFNMAAELYEIDIQSPEWLLYFDDGVLNYDMLDEIVDEEIAGAL</sequence>
<keyword evidence="8" id="KW-0472">Membrane</keyword>
<dbReference type="GO" id="GO:0016020">
    <property type="term" value="C:membrane"/>
    <property type="evidence" value="ECO:0007669"/>
    <property type="project" value="UniProtKB-SubCell"/>
</dbReference>
<comment type="subcellular location">
    <subcellularLocation>
        <location evidence="1">Membrane</location>
        <topology evidence="1">Single-pass type II membrane protein</topology>
    </subcellularLocation>
</comment>
<dbReference type="GO" id="GO:0005794">
    <property type="term" value="C:Golgi apparatus"/>
    <property type="evidence" value="ECO:0007669"/>
    <property type="project" value="TreeGrafter"/>
</dbReference>
<keyword evidence="9" id="KW-0325">Glycoprotein</keyword>
<proteinExistence type="inferred from homology"/>
<evidence type="ECO:0000256" key="5">
    <source>
        <dbReference type="ARBA" id="ARBA00022692"/>
    </source>
</evidence>
<dbReference type="PANTHER" id="PTHR31392:SF1">
    <property type="entry name" value="ALPHA-1,3-MANNOSYLTRANSFERASE MNN1-RELATED"/>
    <property type="match status" value="1"/>
</dbReference>
<dbReference type="PANTHER" id="PTHR31392">
    <property type="entry name" value="ALPHA-1,3-MANNOSYLTRANSFERASE MNN1-RELATED"/>
    <property type="match status" value="1"/>
</dbReference>
<dbReference type="GO" id="GO:0006493">
    <property type="term" value="P:protein O-linked glycosylation"/>
    <property type="evidence" value="ECO:0007669"/>
    <property type="project" value="TreeGrafter"/>
</dbReference>
<gene>
    <name evidence="10" type="ORF">As57867_005471</name>
</gene>